<dbReference type="KEGG" id="lmu:LBLM1_00755"/>
<proteinExistence type="predicted"/>
<sequence>MKKLLSFAIGILLLCGALFGCNKLLNQKANDGGNKTLTIYNWGDYIDPQLITKFEHETGYHVDYETFDSNEAMLTKIRQGGTHYDIAVPSEYTIQRMKKEHLLEPIDHRKLPNLKYIDPQFLNLSFDRHNRYSIPYFWGTLGIVYNDQKVSRKDVSHWRQLWSPKLKNNIMMIDSARDAMAVALITQHHSVNTTNAKELREAADKLDQLTPNIKAVIADEMKMYMEQNEAAVGITYSGEASEMIDANSHLHYIVPSEGSNIWFDNMVIPKTAKNKKAAYAFLNFMLDPKNAAQNAEYIGYATPNKAAKKYLPKSVTSNQAFYPPKQTMKHLQVYHDLPLKDIGTYNDLFLEFKMFKK</sequence>
<comment type="subcellular location">
    <subcellularLocation>
        <location evidence="1">Periplasm</location>
    </subcellularLocation>
</comment>
<evidence type="ECO:0000256" key="5">
    <source>
        <dbReference type="PIRSR" id="PIRSR019574-1"/>
    </source>
</evidence>
<evidence type="ECO:0000256" key="3">
    <source>
        <dbReference type="ARBA" id="ARBA00022729"/>
    </source>
</evidence>
<keyword evidence="2" id="KW-0813">Transport</keyword>
<evidence type="ECO:0000256" key="1">
    <source>
        <dbReference type="ARBA" id="ARBA00004418"/>
    </source>
</evidence>
<evidence type="ECO:0000313" key="7">
    <source>
        <dbReference type="Proteomes" id="UP000003645"/>
    </source>
</evidence>
<dbReference type="PROSITE" id="PS51257">
    <property type="entry name" value="PROKAR_LIPOPROTEIN"/>
    <property type="match status" value="1"/>
</dbReference>
<dbReference type="Pfam" id="PF13416">
    <property type="entry name" value="SBP_bac_8"/>
    <property type="match status" value="1"/>
</dbReference>
<feature type="binding site" evidence="5">
    <location>
        <position position="92"/>
    </location>
    <ligand>
        <name>spermidine</name>
        <dbReference type="ChEBI" id="CHEBI:57834"/>
    </ligand>
</feature>
<keyword evidence="7" id="KW-1185">Reference proteome</keyword>
<dbReference type="PIRSF" id="PIRSF019574">
    <property type="entry name" value="Periplasmic_polyamine_BP"/>
    <property type="match status" value="1"/>
</dbReference>
<dbReference type="STRING" id="1130798.LBLM1_00755"/>
<keyword evidence="4" id="KW-0574">Periplasm</keyword>
<dbReference type="PANTHER" id="PTHR30222:SF17">
    <property type="entry name" value="SPERMIDINE_PUTRESCINE-BINDING PERIPLASMIC PROTEIN"/>
    <property type="match status" value="1"/>
</dbReference>
<keyword evidence="3" id="KW-0732">Signal</keyword>
<dbReference type="EMBL" id="CP011013">
    <property type="protein sequence ID" value="AJT49777.1"/>
    <property type="molecule type" value="Genomic_DNA"/>
</dbReference>
<dbReference type="OrthoDB" id="9769319at2"/>
<evidence type="ECO:0000256" key="2">
    <source>
        <dbReference type="ARBA" id="ARBA00022448"/>
    </source>
</evidence>
<dbReference type="Proteomes" id="UP000003645">
    <property type="component" value="Chromosome"/>
</dbReference>
<dbReference type="InterPro" id="IPR006059">
    <property type="entry name" value="SBP"/>
</dbReference>
<dbReference type="GO" id="GO:0042597">
    <property type="term" value="C:periplasmic space"/>
    <property type="evidence" value="ECO:0007669"/>
    <property type="project" value="UniProtKB-SubCell"/>
</dbReference>
<dbReference type="InterPro" id="IPR001188">
    <property type="entry name" value="Sperm_putr-bd"/>
</dbReference>
<gene>
    <name evidence="6" type="ORF">LBLM1_00755</name>
</gene>
<dbReference type="GO" id="GO:0015846">
    <property type="term" value="P:polyamine transport"/>
    <property type="evidence" value="ECO:0007669"/>
    <property type="project" value="InterPro"/>
</dbReference>
<dbReference type="AlphaFoldDB" id="A0A0D4CHZ4"/>
<dbReference type="SUPFAM" id="SSF53850">
    <property type="entry name" value="Periplasmic binding protein-like II"/>
    <property type="match status" value="1"/>
</dbReference>
<evidence type="ECO:0000256" key="4">
    <source>
        <dbReference type="ARBA" id="ARBA00022764"/>
    </source>
</evidence>
<dbReference type="PRINTS" id="PR00909">
    <property type="entry name" value="SPERMDNBNDNG"/>
</dbReference>
<dbReference type="HOGENOM" id="CLU_026974_1_3_9"/>
<name>A0A0D4CHZ4_LIMMU</name>
<accession>A0A0D4CHZ4</accession>
<protein>
    <submittedName>
        <fullName evidence="6">Spermidine/putrescine ABC transporter substrate-binding protein</fullName>
    </submittedName>
</protein>
<organism evidence="6 7">
    <name type="scientific">Limosilactobacillus mucosae LM1</name>
    <dbReference type="NCBI Taxonomy" id="1130798"/>
    <lineage>
        <taxon>Bacteria</taxon>
        <taxon>Bacillati</taxon>
        <taxon>Bacillota</taxon>
        <taxon>Bacilli</taxon>
        <taxon>Lactobacillales</taxon>
        <taxon>Lactobacillaceae</taxon>
        <taxon>Limosilactobacillus</taxon>
    </lineage>
</organism>
<reference evidence="6 7" key="1">
    <citation type="journal article" date="2012" name="J. Bacteriol.">
        <title>Genome sequence of Lactobacillus mucosae LM1, isolated from piglet feces.</title>
        <authorList>
            <person name="Lee J.H."/>
            <person name="Valeriano V.D."/>
            <person name="Shin Y.R."/>
            <person name="Chae J.P."/>
            <person name="Kim G.B."/>
            <person name="Ham J.S."/>
            <person name="Chun J."/>
            <person name="Kang D.K."/>
        </authorList>
    </citation>
    <scope>NUCLEOTIDE SEQUENCE [LARGE SCALE GENOMIC DNA]</scope>
    <source>
        <strain evidence="6 7">LM1</strain>
    </source>
</reference>
<evidence type="ECO:0000313" key="6">
    <source>
        <dbReference type="EMBL" id="AJT49777.1"/>
    </source>
</evidence>
<dbReference type="Gene3D" id="3.40.190.10">
    <property type="entry name" value="Periplasmic binding protein-like II"/>
    <property type="match status" value="2"/>
</dbReference>
<dbReference type="CDD" id="cd13663">
    <property type="entry name" value="PBP2_PotD_PotF_like_2"/>
    <property type="match status" value="1"/>
</dbReference>
<dbReference type="GO" id="GO:0019808">
    <property type="term" value="F:polyamine binding"/>
    <property type="evidence" value="ECO:0007669"/>
    <property type="project" value="InterPro"/>
</dbReference>
<dbReference type="RefSeq" id="WP_006500555.1">
    <property type="nucleotide sequence ID" value="NZ_CP011013.1"/>
</dbReference>
<dbReference type="PANTHER" id="PTHR30222">
    <property type="entry name" value="SPERMIDINE/PUTRESCINE-BINDING PERIPLASMIC PROTEIN"/>
    <property type="match status" value="1"/>
</dbReference>